<name>A0AAI9SYI9_9ASCO</name>
<keyword evidence="8 11" id="KW-1133">Transmembrane helix</keyword>
<evidence type="ECO:0000256" key="1">
    <source>
        <dbReference type="ARBA" id="ARBA00004477"/>
    </source>
</evidence>
<dbReference type="RefSeq" id="XP_049181271.1">
    <property type="nucleotide sequence ID" value="XM_049322678.1"/>
</dbReference>
<dbReference type="Proteomes" id="UP001202479">
    <property type="component" value="Unassembled WGS sequence"/>
</dbReference>
<evidence type="ECO:0000256" key="7">
    <source>
        <dbReference type="ARBA" id="ARBA00022824"/>
    </source>
</evidence>
<evidence type="ECO:0000256" key="10">
    <source>
        <dbReference type="SAM" id="MobiDB-lite"/>
    </source>
</evidence>
<organism evidence="12 13">
    <name type="scientific">Candida oxycetoniae</name>
    <dbReference type="NCBI Taxonomy" id="497107"/>
    <lineage>
        <taxon>Eukaryota</taxon>
        <taxon>Fungi</taxon>
        <taxon>Dikarya</taxon>
        <taxon>Ascomycota</taxon>
        <taxon>Saccharomycotina</taxon>
        <taxon>Pichiomycetes</taxon>
        <taxon>Debaryomycetaceae</taxon>
        <taxon>Candida/Lodderomyces clade</taxon>
        <taxon>Candida</taxon>
    </lineage>
</organism>
<evidence type="ECO:0000313" key="12">
    <source>
        <dbReference type="EMBL" id="KAI3405526.2"/>
    </source>
</evidence>
<feature type="transmembrane region" description="Helical" evidence="11">
    <location>
        <begin position="76"/>
        <end position="95"/>
    </location>
</feature>
<feature type="transmembrane region" description="Helical" evidence="11">
    <location>
        <begin position="209"/>
        <end position="233"/>
    </location>
</feature>
<dbReference type="EMBL" id="JAHUZD010000028">
    <property type="protein sequence ID" value="KAI3405526.2"/>
    <property type="molecule type" value="Genomic_DNA"/>
</dbReference>
<feature type="region of interest" description="Disordered" evidence="10">
    <location>
        <begin position="1"/>
        <end position="21"/>
    </location>
</feature>
<proteinExistence type="inferred from homology"/>
<evidence type="ECO:0000256" key="5">
    <source>
        <dbReference type="ARBA" id="ARBA00022502"/>
    </source>
</evidence>
<comment type="similarity">
    <text evidence="3">Belongs to the PIGF family.</text>
</comment>
<comment type="subcellular location">
    <subcellularLocation>
        <location evidence="1">Endoplasmic reticulum membrane</location>
        <topology evidence="1">Multi-pass membrane protein</topology>
    </subcellularLocation>
</comment>
<keyword evidence="7" id="KW-0256">Endoplasmic reticulum</keyword>
<evidence type="ECO:0000256" key="6">
    <source>
        <dbReference type="ARBA" id="ARBA00022692"/>
    </source>
</evidence>
<evidence type="ECO:0000256" key="9">
    <source>
        <dbReference type="ARBA" id="ARBA00023136"/>
    </source>
</evidence>
<feature type="transmembrane region" description="Helical" evidence="11">
    <location>
        <begin position="101"/>
        <end position="120"/>
    </location>
</feature>
<evidence type="ECO:0000256" key="3">
    <source>
        <dbReference type="ARBA" id="ARBA00007978"/>
    </source>
</evidence>
<sequence length="275" mass="30365">MKRVSRHSEGNGMARPKHSKKVSFCKEVNGSSLFQQVETVTTAGNETRTTTGSASQAISKDPLDPLSVVPQIKNGLAVLPLHNLLILVGMFYFGITENVDAVMSKSFVTSIPLHAIYNYIVAKNVKKKSKSKSKHENIPLLVASSILVSLVLALPMFFAIILLGAPVYNFLFKTALLSLHLSQLVFGPLVVLYSLDFEKFKKLFLIENIYYVIFSHNILSQVLLTLSGCWLGVLPIPLDWDRPWQQWPITLLVGAYVGGVVGGLVSISISFYRKA</sequence>
<protein>
    <recommendedName>
        <fullName evidence="4">Glycosylphosphatidylinositol anchor biosynthesis protein 11</fullName>
    </recommendedName>
</protein>
<feature type="transmembrane region" description="Helical" evidence="11">
    <location>
        <begin position="140"/>
        <end position="163"/>
    </location>
</feature>
<dbReference type="GO" id="GO:0005789">
    <property type="term" value="C:endoplasmic reticulum membrane"/>
    <property type="evidence" value="ECO:0007669"/>
    <property type="project" value="UniProtKB-SubCell"/>
</dbReference>
<keyword evidence="9 11" id="KW-0472">Membrane</keyword>
<evidence type="ECO:0000313" key="13">
    <source>
        <dbReference type="Proteomes" id="UP001202479"/>
    </source>
</evidence>
<comment type="caution">
    <text evidence="12">The sequence shown here is derived from an EMBL/GenBank/DDBJ whole genome shotgun (WGS) entry which is preliminary data.</text>
</comment>
<evidence type="ECO:0000256" key="11">
    <source>
        <dbReference type="SAM" id="Phobius"/>
    </source>
</evidence>
<dbReference type="Pfam" id="PF06699">
    <property type="entry name" value="PIG-F"/>
    <property type="match status" value="1"/>
</dbReference>
<dbReference type="GeneID" id="73379161"/>
<evidence type="ECO:0000256" key="2">
    <source>
        <dbReference type="ARBA" id="ARBA00004687"/>
    </source>
</evidence>
<accession>A0AAI9SYI9</accession>
<keyword evidence="13" id="KW-1185">Reference proteome</keyword>
<feature type="transmembrane region" description="Helical" evidence="11">
    <location>
        <begin position="253"/>
        <end position="272"/>
    </location>
</feature>
<keyword evidence="6 11" id="KW-0812">Transmembrane</keyword>
<keyword evidence="5" id="KW-0337">GPI-anchor biosynthesis</keyword>
<dbReference type="GO" id="GO:0006506">
    <property type="term" value="P:GPI anchor biosynthetic process"/>
    <property type="evidence" value="ECO:0007669"/>
    <property type="project" value="UniProtKB-KW"/>
</dbReference>
<gene>
    <name evidence="12" type="ORF">KGF56_001544</name>
</gene>
<evidence type="ECO:0000256" key="4">
    <source>
        <dbReference type="ARBA" id="ARBA00020927"/>
    </source>
</evidence>
<comment type="pathway">
    <text evidence="2">Glycolipid biosynthesis; glycosylphosphatidylinositol-anchor biosynthesis.</text>
</comment>
<dbReference type="AlphaFoldDB" id="A0AAI9SYI9"/>
<dbReference type="InterPro" id="IPR009580">
    <property type="entry name" value="GPI_biosynthesis_protein_Pig-F"/>
</dbReference>
<reference evidence="12" key="1">
    <citation type="journal article" date="2022" name="DNA Res.">
        <title>Genome analysis of five recently described species of the CUG-Ser clade uncovers Candida theae as a new hybrid lineage with pathogenic potential in the Candida parapsilosis species complex.</title>
        <authorList>
            <person name="Mixao V."/>
            <person name="Del Olmo V."/>
            <person name="Hegedusova E."/>
            <person name="Saus E."/>
            <person name="Pryszcz L."/>
            <person name="Cillingova A."/>
            <person name="Nosek J."/>
            <person name="Gabaldon T."/>
        </authorList>
    </citation>
    <scope>NUCLEOTIDE SEQUENCE</scope>
    <source>
        <strain evidence="12">CBS 10844</strain>
    </source>
</reference>
<evidence type="ECO:0000256" key="8">
    <source>
        <dbReference type="ARBA" id="ARBA00022989"/>
    </source>
</evidence>
<feature type="transmembrane region" description="Helical" evidence="11">
    <location>
        <begin position="175"/>
        <end position="197"/>
    </location>
</feature>